<dbReference type="AlphaFoldDB" id="A0ABD5LNY3"/>
<dbReference type="RefSeq" id="WP_223569000.1">
    <property type="nucleotide sequence ID" value="NZ_JBETME010000017.1"/>
</dbReference>
<evidence type="ECO:0000313" key="1">
    <source>
        <dbReference type="EMBL" id="MES4993589.1"/>
    </source>
</evidence>
<gene>
    <name evidence="1" type="ORF">ABVB70_25150</name>
</gene>
<dbReference type="Proteomes" id="UP001438189">
    <property type="component" value="Unassembled WGS sequence"/>
</dbReference>
<reference evidence="1 2" key="1">
    <citation type="submission" date="2024-06" db="EMBL/GenBank/DDBJ databases">
        <title>Genome sequencing of Agrobacterium spp. from tobacco in Serbia.</title>
        <authorList>
            <person name="Ilicic R.J."/>
            <person name="Studholme D.J."/>
            <person name="Jelusic A."/>
            <person name="Barac G."/>
            <person name="Bagi F."/>
            <person name="Popovic Milovanovic T."/>
        </authorList>
    </citation>
    <scope>NUCLEOTIDE SEQUENCE [LARGE SCALE GENOMIC DNA]</scope>
    <source>
        <strain evidence="1 2">DA1</strain>
    </source>
</reference>
<evidence type="ECO:0000313" key="2">
    <source>
        <dbReference type="Proteomes" id="UP001438189"/>
    </source>
</evidence>
<protein>
    <submittedName>
        <fullName evidence="1">Uncharacterized protein</fullName>
    </submittedName>
</protein>
<sequence>MVEQSTASSFTLVKPMGYKMPMGYKISSAASAWKIMSVVPLLTRHRDDTQHAAQTSVHGRPEQQYRRCRGIPCICPNFSEVPFVKLMVYRRGG</sequence>
<organism evidence="1 2">
    <name type="scientific">Agrobacterium radiobacter</name>
    <dbReference type="NCBI Taxonomy" id="362"/>
    <lineage>
        <taxon>Bacteria</taxon>
        <taxon>Pseudomonadati</taxon>
        <taxon>Pseudomonadota</taxon>
        <taxon>Alphaproteobacteria</taxon>
        <taxon>Hyphomicrobiales</taxon>
        <taxon>Rhizobiaceae</taxon>
        <taxon>Rhizobium/Agrobacterium group</taxon>
        <taxon>Agrobacterium</taxon>
        <taxon>Agrobacterium tumefaciens complex</taxon>
    </lineage>
</organism>
<accession>A0ABD5LNY3</accession>
<dbReference type="EMBL" id="JBETME010000017">
    <property type="protein sequence ID" value="MES4993589.1"/>
    <property type="molecule type" value="Genomic_DNA"/>
</dbReference>
<comment type="caution">
    <text evidence="1">The sequence shown here is derived from an EMBL/GenBank/DDBJ whole genome shotgun (WGS) entry which is preliminary data.</text>
</comment>
<proteinExistence type="predicted"/>
<name>A0ABD5LNY3_AGRRD</name>